<dbReference type="Proteomes" id="UP000828251">
    <property type="component" value="Unassembled WGS sequence"/>
</dbReference>
<dbReference type="SUPFAM" id="SSF56672">
    <property type="entry name" value="DNA/RNA polymerases"/>
    <property type="match status" value="1"/>
</dbReference>
<feature type="domain" description="Reverse transcriptase" evidence="1">
    <location>
        <begin position="16"/>
        <end position="101"/>
    </location>
</feature>
<keyword evidence="3" id="KW-1185">Reference proteome</keyword>
<dbReference type="PANTHER" id="PTHR19446">
    <property type="entry name" value="REVERSE TRANSCRIPTASES"/>
    <property type="match status" value="1"/>
</dbReference>
<name>A0A9D3WFV5_9ROSI</name>
<dbReference type="InterPro" id="IPR043502">
    <property type="entry name" value="DNA/RNA_pol_sf"/>
</dbReference>
<dbReference type="OrthoDB" id="1088220at2759"/>
<reference evidence="2 3" key="1">
    <citation type="journal article" date="2021" name="Plant Biotechnol. J.">
        <title>Multi-omics assisted identification of the key and species-specific regulatory components of drought-tolerant mechanisms in Gossypium stocksii.</title>
        <authorList>
            <person name="Yu D."/>
            <person name="Ke L."/>
            <person name="Zhang D."/>
            <person name="Wu Y."/>
            <person name="Sun Y."/>
            <person name="Mei J."/>
            <person name="Sun J."/>
            <person name="Sun Y."/>
        </authorList>
    </citation>
    <scope>NUCLEOTIDE SEQUENCE [LARGE SCALE GENOMIC DNA]</scope>
    <source>
        <strain evidence="3">cv. E1</strain>
        <tissue evidence="2">Leaf</tissue>
    </source>
</reference>
<dbReference type="EMBL" id="JAIQCV010000002">
    <property type="protein sequence ID" value="KAH1122603.1"/>
    <property type="molecule type" value="Genomic_DNA"/>
</dbReference>
<accession>A0A9D3WFV5</accession>
<dbReference type="AlphaFoldDB" id="A0A9D3WFV5"/>
<evidence type="ECO:0000313" key="2">
    <source>
        <dbReference type="EMBL" id="KAH1122603.1"/>
    </source>
</evidence>
<dbReference type="Pfam" id="PF00078">
    <property type="entry name" value="RVT_1"/>
    <property type="match status" value="1"/>
</dbReference>
<proteinExistence type="predicted"/>
<evidence type="ECO:0000313" key="3">
    <source>
        <dbReference type="Proteomes" id="UP000828251"/>
    </source>
</evidence>
<comment type="caution">
    <text evidence="2">The sequence shown here is derived from an EMBL/GenBank/DDBJ whole genome shotgun (WGS) entry which is preliminary data.</text>
</comment>
<organism evidence="2 3">
    <name type="scientific">Gossypium stocksii</name>
    <dbReference type="NCBI Taxonomy" id="47602"/>
    <lineage>
        <taxon>Eukaryota</taxon>
        <taxon>Viridiplantae</taxon>
        <taxon>Streptophyta</taxon>
        <taxon>Embryophyta</taxon>
        <taxon>Tracheophyta</taxon>
        <taxon>Spermatophyta</taxon>
        <taxon>Magnoliopsida</taxon>
        <taxon>eudicotyledons</taxon>
        <taxon>Gunneridae</taxon>
        <taxon>Pentapetalae</taxon>
        <taxon>rosids</taxon>
        <taxon>malvids</taxon>
        <taxon>Malvales</taxon>
        <taxon>Malvaceae</taxon>
        <taxon>Malvoideae</taxon>
        <taxon>Gossypium</taxon>
    </lineage>
</organism>
<protein>
    <recommendedName>
        <fullName evidence="1">Reverse transcriptase domain-containing protein</fullName>
    </recommendedName>
</protein>
<evidence type="ECO:0000259" key="1">
    <source>
        <dbReference type="Pfam" id="PF00078"/>
    </source>
</evidence>
<sequence length="108" mass="12512">MEETNKTSIVLIPKVKSPKYMAHFRPISLCNVIYKIISKVIVNRFREVLNACIADTQRVFVSDRQTTDNIFVAYEILYSFKKRRRSSKKGFALKLDMSKAYIGLIGVF</sequence>
<dbReference type="InterPro" id="IPR000477">
    <property type="entry name" value="RT_dom"/>
</dbReference>
<gene>
    <name evidence="2" type="ORF">J1N35_005763</name>
</gene>